<sequence>MNTSQTELLQSAQKATAQKDYQGAVAFLQEAQTFGPNQQLTLELITNYLYLDQNKQALDELPELNIYQNSRSFETYLKVLYQNHLIIPFFQIPFYLKQATKLNQQYYDLYNDYQEKFKRLKLPKNAQKIKTQFMTDMATGLIKSRDSYEKLKQLPVADFTQVARTAFLAPGLRPELKVALVEDLVKLGESNTFPIFVLDKLTEVNFAQASLYFDTEFIKISVRLIQSEVTDLSVQQLATSQYMLLLAKLYPRFDLFIENISEFTFSFLRYFGILGDEDFDKNDNPYFALIEKLNQSEEF</sequence>
<protein>
    <recommendedName>
        <fullName evidence="3">TPR repeat-containing protein</fullName>
    </recommendedName>
</protein>
<reference evidence="1 2" key="1">
    <citation type="submission" date="2023-10" db="EMBL/GenBank/DDBJ databases">
        <title>Holzapfeliella saturejae sp. nov. isolated from Satureja montana flowers.</title>
        <authorList>
            <person name="Alcantara C."/>
            <person name="Zuniga M."/>
            <person name="Landete J.M."/>
            <person name="Monedero V."/>
        </authorList>
    </citation>
    <scope>NUCLEOTIDE SEQUENCE [LARGE SCALE GENOMIC DNA]</scope>
    <source>
        <strain evidence="1 2">He02</strain>
    </source>
</reference>
<comment type="caution">
    <text evidence="1">The sequence shown here is derived from an EMBL/GenBank/DDBJ whole genome shotgun (WGS) entry which is preliminary data.</text>
</comment>
<proteinExistence type="predicted"/>
<dbReference type="EMBL" id="JAWMWG010000001">
    <property type="protein sequence ID" value="MEJ6348358.1"/>
    <property type="molecule type" value="Genomic_DNA"/>
</dbReference>
<gene>
    <name evidence="1" type="ORF">R4Y45_03840</name>
</gene>
<evidence type="ECO:0000313" key="2">
    <source>
        <dbReference type="Proteomes" id="UP001377804"/>
    </source>
</evidence>
<dbReference type="RefSeq" id="WP_339969456.1">
    <property type="nucleotide sequence ID" value="NZ_JAWMWG010000001.1"/>
</dbReference>
<keyword evidence="2" id="KW-1185">Reference proteome</keyword>
<dbReference type="Proteomes" id="UP001377804">
    <property type="component" value="Unassembled WGS sequence"/>
</dbReference>
<evidence type="ECO:0000313" key="1">
    <source>
        <dbReference type="EMBL" id="MEJ6348358.1"/>
    </source>
</evidence>
<name>A0ABU8SG47_9LACO</name>
<evidence type="ECO:0008006" key="3">
    <source>
        <dbReference type="Google" id="ProtNLM"/>
    </source>
</evidence>
<organism evidence="1 2">
    <name type="scientific">Holzapfeliella saturejae</name>
    <dbReference type="NCBI Taxonomy" id="3082953"/>
    <lineage>
        <taxon>Bacteria</taxon>
        <taxon>Bacillati</taxon>
        <taxon>Bacillota</taxon>
        <taxon>Bacilli</taxon>
        <taxon>Lactobacillales</taxon>
        <taxon>Lactobacillaceae</taxon>
        <taxon>Holzapfeliella</taxon>
    </lineage>
</organism>
<accession>A0ABU8SG47</accession>